<evidence type="ECO:0000256" key="8">
    <source>
        <dbReference type="ARBA" id="ARBA00023134"/>
    </source>
</evidence>
<comment type="catalytic activity">
    <reaction evidence="10">
        <text>GTP + H2O = GDP + phosphate + H(+)</text>
        <dbReference type="Rhea" id="RHEA:19669"/>
        <dbReference type="ChEBI" id="CHEBI:15377"/>
        <dbReference type="ChEBI" id="CHEBI:15378"/>
        <dbReference type="ChEBI" id="CHEBI:37565"/>
        <dbReference type="ChEBI" id="CHEBI:43474"/>
        <dbReference type="ChEBI" id="CHEBI:58189"/>
    </reaction>
    <physiologicalReaction direction="left-to-right" evidence="10">
        <dbReference type="Rhea" id="RHEA:19670"/>
    </physiologicalReaction>
</comment>
<dbReference type="SUPFAM" id="SSF52540">
    <property type="entry name" value="P-loop containing nucleoside triphosphate hydrolases"/>
    <property type="match status" value="1"/>
</dbReference>
<evidence type="ECO:0000256" key="6">
    <source>
        <dbReference type="ARBA" id="ARBA00022842"/>
    </source>
</evidence>
<dbReference type="PROSITE" id="PS51715">
    <property type="entry name" value="G_GB1_RHD3"/>
    <property type="match status" value="1"/>
</dbReference>
<keyword evidence="11" id="KW-0694">RNA-binding</keyword>
<dbReference type="AlphaFoldDB" id="A0A9P0GQH7"/>
<dbReference type="Gene3D" id="3.30.310.210">
    <property type="match status" value="1"/>
</dbReference>
<dbReference type="InterPro" id="IPR015894">
    <property type="entry name" value="Guanylate-bd_N"/>
</dbReference>
<organism evidence="15 16">
    <name type="scientific">Ceutorhynchus assimilis</name>
    <name type="common">cabbage seed weevil</name>
    <dbReference type="NCBI Taxonomy" id="467358"/>
    <lineage>
        <taxon>Eukaryota</taxon>
        <taxon>Metazoa</taxon>
        <taxon>Ecdysozoa</taxon>
        <taxon>Arthropoda</taxon>
        <taxon>Hexapoda</taxon>
        <taxon>Insecta</taxon>
        <taxon>Pterygota</taxon>
        <taxon>Neoptera</taxon>
        <taxon>Endopterygota</taxon>
        <taxon>Coleoptera</taxon>
        <taxon>Polyphaga</taxon>
        <taxon>Cucujiformia</taxon>
        <taxon>Curculionidae</taxon>
        <taxon>Ceutorhynchinae</taxon>
        <taxon>Ceutorhynchus</taxon>
    </lineage>
</organism>
<dbReference type="EMBL" id="OU892292">
    <property type="protein sequence ID" value="CAH1125710.1"/>
    <property type="molecule type" value="Genomic_DNA"/>
</dbReference>
<dbReference type="CDD" id="cd01851">
    <property type="entry name" value="GBP"/>
    <property type="match status" value="1"/>
</dbReference>
<evidence type="ECO:0000256" key="11">
    <source>
        <dbReference type="PROSITE-ProRule" id="PRU00117"/>
    </source>
</evidence>
<dbReference type="InterPro" id="IPR027417">
    <property type="entry name" value="P-loop_NTPase"/>
</dbReference>
<feature type="domain" description="GB1/RHD3-type G" evidence="14">
    <location>
        <begin position="430"/>
        <end position="680"/>
    </location>
</feature>
<evidence type="ECO:0000313" key="16">
    <source>
        <dbReference type="Proteomes" id="UP001152799"/>
    </source>
</evidence>
<dbReference type="InterPro" id="IPR030386">
    <property type="entry name" value="G_GB1_RHD3_dom"/>
</dbReference>
<evidence type="ECO:0000313" key="15">
    <source>
        <dbReference type="EMBL" id="CAH1125710.1"/>
    </source>
</evidence>
<protein>
    <recommendedName>
        <fullName evidence="14">GB1/RHD3-type G domain-containing protein</fullName>
    </recommendedName>
</protein>
<dbReference type="Pfam" id="PF02263">
    <property type="entry name" value="GBP"/>
    <property type="match status" value="1"/>
</dbReference>
<keyword evidence="16" id="KW-1185">Reference proteome</keyword>
<dbReference type="Gene3D" id="3.40.50.300">
    <property type="entry name" value="P-loop containing nucleotide triphosphate hydrolases"/>
    <property type="match status" value="1"/>
</dbReference>
<dbReference type="OrthoDB" id="7788754at2759"/>
<feature type="transmembrane region" description="Helical" evidence="13">
    <location>
        <begin position="850"/>
        <end position="867"/>
    </location>
</feature>
<keyword evidence="2 13" id="KW-0812">Transmembrane</keyword>
<evidence type="ECO:0000256" key="1">
    <source>
        <dbReference type="ARBA" id="ARBA00004477"/>
    </source>
</evidence>
<evidence type="ECO:0000256" key="7">
    <source>
        <dbReference type="ARBA" id="ARBA00022989"/>
    </source>
</evidence>
<dbReference type="SUPFAM" id="SSF48340">
    <property type="entry name" value="Interferon-induced guanylate-binding protein 1 (GBP1), C-terminal domain"/>
    <property type="match status" value="1"/>
</dbReference>
<dbReference type="FunFam" id="3.40.50.300:FF:003207">
    <property type="entry name" value="ATLastiN (Endoplasmic reticulum GTPase) related"/>
    <property type="match status" value="1"/>
</dbReference>
<dbReference type="GO" id="GO:0003723">
    <property type="term" value="F:RNA binding"/>
    <property type="evidence" value="ECO:0007669"/>
    <property type="project" value="UniProtKB-UniRule"/>
</dbReference>
<dbReference type="Gene3D" id="1.20.58.420">
    <property type="entry name" value="AHSP"/>
    <property type="match status" value="1"/>
</dbReference>
<accession>A0A9P0GQH7</accession>
<keyword evidence="8" id="KW-0342">GTP-binding</keyword>
<sequence length="929" mass="102397">MSKSHDFYPGTTERICLISGNVDAIMVVLDFIMDKIREKPDMTKPIIEAGDSKLTQERDKQVKILVPNSTAGMIIGKAGNYIKLIKENSGSYVQISQKAKDVSLQERCITVIGKVVEDPQSGTCLNVSYADVSGPVANYNPTGSPFAQQPGAAPFGPTTATISQQGLVLNGAGAASLSLNLTAPGQSIGGFTAQLLDHIKIQLRSSGLTEAHIAEISAALTVLAKYGILGVGLGIQGAHHAGAMPVSSYLSVMEQAGAAGTFGAVGQISLGECLGANSPTPRSSLERYESAFDPFRHQVSTSAATAPISLNNNSFGLGTNHHQWLHLCANLQLNKTAVLDNVRLRCCALKLSKVQHIILTDKKKKKNYFPLNMSELRQRKTLHIEAQQQDSDPIEEGPHAVPIIVAGPDHSFQLDEDALKKVLLRDEIKDRYVVVISVAGAFRHGKSFLLDFFLRYMNSKYVHKQNSSEWMGSDQAPLDGFSWRGGSERDTTGILMWSEVFLTELATGEKVAILLLDTQGTWDSKSTVKECATIFALSTMISSVQIYNLSTNIQEDDLQHLQLFTEYGRLALADSGKTPFQRLQFLVRDWRFPYEANYGAVGGSQILEKRLEVNDHQHSELQSLRKHIRSCFSEIACFLMPHPGIRVATSPTFDGRLAEIDQEFKDNLKVLVPMILSPENLVLKKINGEKVKVRDFVQYCKSYMQIYEGNELPEPKSMLVATAEANNLAAVADAKDVYVQLMEDVCGGAKPYLKTETMEVEHKRVKDKAIEQFEKKKKMGGDEFSAVYKEQLEKDIEDTFFQFKSHNESKNIFKSARTPAVFFALAIAFYITSGLFGLFGLYSLANTCNLGMALAFLTLVTWAYIRYSGEMRELGLAIDESANFIWENLMKTAVQGYVESGIQQMAVEVAERTAVNATRTVLNNGHLST</sequence>
<dbReference type="GO" id="GO:0010468">
    <property type="term" value="P:regulation of gene expression"/>
    <property type="evidence" value="ECO:0007669"/>
    <property type="project" value="UniProtKB-ARBA"/>
</dbReference>
<name>A0A9P0GQH7_9CUCU</name>
<keyword evidence="9 13" id="KW-0472">Membrane</keyword>
<reference evidence="15" key="1">
    <citation type="submission" date="2022-01" db="EMBL/GenBank/DDBJ databases">
        <authorList>
            <person name="King R."/>
        </authorList>
    </citation>
    <scope>NUCLEOTIDE SEQUENCE</scope>
</reference>
<evidence type="ECO:0000256" key="3">
    <source>
        <dbReference type="ARBA" id="ARBA00022741"/>
    </source>
</evidence>
<dbReference type="InterPro" id="IPR047276">
    <property type="entry name" value="KH-I_NOVA_rpt2"/>
</dbReference>
<keyword evidence="7 13" id="KW-1133">Transmembrane helix</keyword>
<feature type="transmembrane region" description="Helical" evidence="13">
    <location>
        <begin position="820"/>
        <end position="844"/>
    </location>
</feature>
<evidence type="ECO:0000259" key="14">
    <source>
        <dbReference type="PROSITE" id="PS51715"/>
    </source>
</evidence>
<dbReference type="PROSITE" id="PS50084">
    <property type="entry name" value="KH_TYPE_1"/>
    <property type="match status" value="1"/>
</dbReference>
<evidence type="ECO:0000256" key="10">
    <source>
        <dbReference type="ARBA" id="ARBA00049117"/>
    </source>
</evidence>
<keyword evidence="4" id="KW-0378">Hydrolase</keyword>
<comment type="subcellular location">
    <subcellularLocation>
        <location evidence="1">Endoplasmic reticulum membrane</location>
        <topology evidence="1">Multi-pass membrane protein</topology>
    </subcellularLocation>
</comment>
<evidence type="ECO:0000256" key="5">
    <source>
        <dbReference type="ARBA" id="ARBA00022824"/>
    </source>
</evidence>
<dbReference type="GO" id="GO:0003924">
    <property type="term" value="F:GTPase activity"/>
    <property type="evidence" value="ECO:0007669"/>
    <property type="project" value="InterPro"/>
</dbReference>
<dbReference type="FunFam" id="3.40.50.300:FF:004169">
    <property type="entry name" value="Atlastin 3"/>
    <property type="match status" value="1"/>
</dbReference>
<dbReference type="SUPFAM" id="SSF54791">
    <property type="entry name" value="Eukaryotic type KH-domain (KH-domain type I)"/>
    <property type="match status" value="1"/>
</dbReference>
<evidence type="ECO:0000256" key="13">
    <source>
        <dbReference type="SAM" id="Phobius"/>
    </source>
</evidence>
<keyword evidence="6" id="KW-0460">Magnesium</keyword>
<gene>
    <name evidence="15" type="ORF">CEUTPL_LOCUS4607</name>
</gene>
<dbReference type="GO" id="GO:0005525">
    <property type="term" value="F:GTP binding"/>
    <property type="evidence" value="ECO:0007669"/>
    <property type="project" value="UniProtKB-KW"/>
</dbReference>
<comment type="similarity">
    <text evidence="12">Belongs to the TRAFAC class dynamin-like GTPase superfamily. GB1/RHD3 GTPase family.</text>
</comment>
<evidence type="ECO:0000256" key="2">
    <source>
        <dbReference type="ARBA" id="ARBA00022692"/>
    </source>
</evidence>
<dbReference type="Pfam" id="PF00013">
    <property type="entry name" value="KH_1"/>
    <property type="match status" value="1"/>
</dbReference>
<dbReference type="InterPro" id="IPR036543">
    <property type="entry name" value="Guanylate-bd_C_sf"/>
</dbReference>
<dbReference type="CDD" id="cd22436">
    <property type="entry name" value="KH-I_NOVA_rpt2"/>
    <property type="match status" value="1"/>
</dbReference>
<evidence type="ECO:0000256" key="12">
    <source>
        <dbReference type="PROSITE-ProRule" id="PRU01052"/>
    </source>
</evidence>
<dbReference type="Proteomes" id="UP001152799">
    <property type="component" value="Chromosome 16"/>
</dbReference>
<dbReference type="PANTHER" id="PTHR10751">
    <property type="entry name" value="GUANYLATE BINDING PROTEIN"/>
    <property type="match status" value="1"/>
</dbReference>
<evidence type="ECO:0000256" key="4">
    <source>
        <dbReference type="ARBA" id="ARBA00022801"/>
    </source>
</evidence>
<dbReference type="InterPro" id="IPR004088">
    <property type="entry name" value="KH_dom_type_1"/>
</dbReference>
<proteinExistence type="inferred from homology"/>
<dbReference type="FunFam" id="1.20.58.420:FF:000001">
    <property type="entry name" value="Atlastin-1 isoform 1"/>
    <property type="match status" value="1"/>
</dbReference>
<keyword evidence="3" id="KW-0547">Nucleotide-binding</keyword>
<keyword evidence="5" id="KW-0256">Endoplasmic reticulum</keyword>
<dbReference type="InterPro" id="IPR036612">
    <property type="entry name" value="KH_dom_type_1_sf"/>
</dbReference>
<dbReference type="GO" id="GO:0005789">
    <property type="term" value="C:endoplasmic reticulum membrane"/>
    <property type="evidence" value="ECO:0007669"/>
    <property type="project" value="UniProtKB-SubCell"/>
</dbReference>
<evidence type="ECO:0000256" key="9">
    <source>
        <dbReference type="ARBA" id="ARBA00023136"/>
    </source>
</evidence>